<evidence type="ECO:0000313" key="2">
    <source>
        <dbReference type="Proteomes" id="UP000075187"/>
    </source>
</evidence>
<proteinExistence type="predicted"/>
<dbReference type="Proteomes" id="UP000075187">
    <property type="component" value="Chromosome"/>
</dbReference>
<name>A0ABN4MK98_9PSED</name>
<evidence type="ECO:0000313" key="1">
    <source>
        <dbReference type="EMBL" id="AMQ82238.1"/>
    </source>
</evidence>
<sequence length="89" mass="10167">MLHRFLAPGAVVLTRFGIVQVQAGRISLILILPMRSSLGLASKSMTFSTGLYRKRRYLLAWFLLAKKAGEASYEKADRRDRLFYACENR</sequence>
<gene>
    <name evidence="1" type="ORF">AWU82_02745</name>
</gene>
<protein>
    <recommendedName>
        <fullName evidence="3">Secreted protein</fullName>
    </recommendedName>
</protein>
<keyword evidence="2" id="KW-1185">Reference proteome</keyword>
<organism evidence="1 2">
    <name type="scientific">Pseudomonas glycinae</name>
    <dbReference type="NCBI Taxonomy" id="1785145"/>
    <lineage>
        <taxon>Bacteria</taxon>
        <taxon>Pseudomonadati</taxon>
        <taxon>Pseudomonadota</taxon>
        <taxon>Gammaproteobacteria</taxon>
        <taxon>Pseudomonadales</taxon>
        <taxon>Pseudomonadaceae</taxon>
        <taxon>Pseudomonas</taxon>
    </lineage>
</organism>
<evidence type="ECO:0008006" key="3">
    <source>
        <dbReference type="Google" id="ProtNLM"/>
    </source>
</evidence>
<dbReference type="EMBL" id="CP014205">
    <property type="protein sequence ID" value="AMQ82238.1"/>
    <property type="molecule type" value="Genomic_DNA"/>
</dbReference>
<dbReference type="RefSeq" id="WP_064378873.1">
    <property type="nucleotide sequence ID" value="NZ_BQHS01000024.1"/>
</dbReference>
<reference evidence="1" key="1">
    <citation type="submission" date="2017-12" db="EMBL/GenBank/DDBJ databases">
        <title>Pseudomonas sp. MS586 complete sequence.</title>
        <authorList>
            <person name="Lu S."/>
            <person name="Deng P."/>
        </authorList>
    </citation>
    <scope>NUCLEOTIDE SEQUENCE</scope>
    <source>
        <strain evidence="1">MS586</strain>
    </source>
</reference>
<accession>A0ABN4MK98</accession>